<feature type="compositionally biased region" description="Basic and acidic residues" evidence="1">
    <location>
        <begin position="131"/>
        <end position="141"/>
    </location>
</feature>
<dbReference type="AlphaFoldDB" id="A0A830EDZ6"/>
<sequence length="186" mass="19864">MVTGSPAYLNTTESAGRTFKPDPGTTYDVTDRSPEVTDRSPEVTDRSPEVTDRSPEVDAPRPDEVRRSLRALAHGSASSQPSNAPAPDETVSPDPESVVRDAERAADSAREAASFLSAGRLPDLDRAVATAVRRDEDDTTARGRAARKSLRRLDAALRGGESTTPRPTTPPADHDATTSTPVAERF</sequence>
<dbReference type="Proteomes" id="UP000653099">
    <property type="component" value="Unassembled WGS sequence"/>
</dbReference>
<feature type="compositionally biased region" description="Basic and acidic residues" evidence="1">
    <location>
        <begin position="97"/>
        <end position="110"/>
    </location>
</feature>
<evidence type="ECO:0000256" key="1">
    <source>
        <dbReference type="SAM" id="MobiDB-lite"/>
    </source>
</evidence>
<feature type="compositionally biased region" description="Low complexity" evidence="1">
    <location>
        <begin position="177"/>
        <end position="186"/>
    </location>
</feature>
<reference evidence="2" key="1">
    <citation type="journal article" date="2014" name="Int. J. Syst. Evol. Microbiol.">
        <title>Complete genome sequence of Corynebacterium casei LMG S-19264T (=DSM 44701T), isolated from a smear-ripened cheese.</title>
        <authorList>
            <consortium name="US DOE Joint Genome Institute (JGI-PGF)"/>
            <person name="Walter F."/>
            <person name="Albersmeier A."/>
            <person name="Kalinowski J."/>
            <person name="Ruckert C."/>
        </authorList>
    </citation>
    <scope>NUCLEOTIDE SEQUENCE</scope>
    <source>
        <strain evidence="2">JCM 14359</strain>
    </source>
</reference>
<organism evidence="2 3">
    <name type="scientific">Halobellus salinus</name>
    <dbReference type="NCBI Taxonomy" id="931585"/>
    <lineage>
        <taxon>Archaea</taxon>
        <taxon>Methanobacteriati</taxon>
        <taxon>Methanobacteriota</taxon>
        <taxon>Stenosarchaea group</taxon>
        <taxon>Halobacteria</taxon>
        <taxon>Halobacteriales</taxon>
        <taxon>Haloferacaceae</taxon>
        <taxon>Halobellus</taxon>
    </lineage>
</organism>
<feature type="region of interest" description="Disordered" evidence="1">
    <location>
        <begin position="131"/>
        <end position="186"/>
    </location>
</feature>
<keyword evidence="3" id="KW-1185">Reference proteome</keyword>
<dbReference type="Pfam" id="PF25920">
    <property type="entry name" value="DUF7966"/>
    <property type="match status" value="1"/>
</dbReference>
<evidence type="ECO:0000313" key="2">
    <source>
        <dbReference type="EMBL" id="GGJ15230.1"/>
    </source>
</evidence>
<evidence type="ECO:0000313" key="3">
    <source>
        <dbReference type="Proteomes" id="UP000653099"/>
    </source>
</evidence>
<dbReference type="EMBL" id="BMOC01000021">
    <property type="protein sequence ID" value="GGJ15230.1"/>
    <property type="molecule type" value="Genomic_DNA"/>
</dbReference>
<proteinExistence type="predicted"/>
<comment type="caution">
    <text evidence="2">The sequence shown here is derived from an EMBL/GenBank/DDBJ whole genome shotgun (WGS) entry which is preliminary data.</text>
</comment>
<protein>
    <submittedName>
        <fullName evidence="2">Uncharacterized protein</fullName>
    </submittedName>
</protein>
<feature type="compositionally biased region" description="Low complexity" evidence="1">
    <location>
        <begin position="76"/>
        <end position="87"/>
    </location>
</feature>
<feature type="compositionally biased region" description="Basic and acidic residues" evidence="1">
    <location>
        <begin position="29"/>
        <end position="67"/>
    </location>
</feature>
<name>A0A830EDZ6_9EURY</name>
<reference evidence="2" key="2">
    <citation type="submission" date="2020-09" db="EMBL/GenBank/DDBJ databases">
        <authorList>
            <person name="Sun Q."/>
            <person name="Ohkuma M."/>
        </authorList>
    </citation>
    <scope>NUCLEOTIDE SEQUENCE</scope>
    <source>
        <strain evidence="2">JCM 14359</strain>
    </source>
</reference>
<gene>
    <name evidence="2" type="ORF">GCM10008995_26300</name>
</gene>
<accession>A0A830EDZ6</accession>
<dbReference type="InterPro" id="IPR058272">
    <property type="entry name" value="DUF7966"/>
</dbReference>
<feature type="region of interest" description="Disordered" evidence="1">
    <location>
        <begin position="1"/>
        <end position="113"/>
    </location>
</feature>